<keyword evidence="1" id="KW-1185">Reference proteome</keyword>
<evidence type="ECO:0000313" key="2">
    <source>
        <dbReference type="WBParaSite" id="PDA_v2.g4535.t1"/>
    </source>
</evidence>
<dbReference type="WBParaSite" id="PDA_v2.g4535.t1">
    <property type="protein sequence ID" value="PDA_v2.g4535.t1"/>
    <property type="gene ID" value="PDA_v2.g4535"/>
</dbReference>
<dbReference type="Proteomes" id="UP000887578">
    <property type="component" value="Unplaced"/>
</dbReference>
<evidence type="ECO:0000313" key="1">
    <source>
        <dbReference type="Proteomes" id="UP000887578"/>
    </source>
</evidence>
<accession>A0A914QLR9</accession>
<reference evidence="2" key="1">
    <citation type="submission" date="2022-11" db="UniProtKB">
        <authorList>
            <consortium name="WormBaseParasite"/>
        </authorList>
    </citation>
    <scope>IDENTIFICATION</scope>
</reference>
<protein>
    <submittedName>
        <fullName evidence="2">Uncharacterized protein</fullName>
    </submittedName>
</protein>
<dbReference type="AlphaFoldDB" id="A0A914QLR9"/>
<organism evidence="1 2">
    <name type="scientific">Panagrolaimus davidi</name>
    <dbReference type="NCBI Taxonomy" id="227884"/>
    <lineage>
        <taxon>Eukaryota</taxon>
        <taxon>Metazoa</taxon>
        <taxon>Ecdysozoa</taxon>
        <taxon>Nematoda</taxon>
        <taxon>Chromadorea</taxon>
        <taxon>Rhabditida</taxon>
        <taxon>Tylenchina</taxon>
        <taxon>Panagrolaimomorpha</taxon>
        <taxon>Panagrolaimoidea</taxon>
        <taxon>Panagrolaimidae</taxon>
        <taxon>Panagrolaimus</taxon>
    </lineage>
</organism>
<name>A0A914QLR9_9BILA</name>
<proteinExistence type="predicted"/>
<sequence>MPKIEFAEGTAAAAELPDSTASDYCKERKKLLSLDNPSKWLKQKIKAEEEPVKQWKKGFSSTNKNILSFHIAAVEKSVKIDASDPFGGKYMDDLKNGISGSIKYEKHLFPSTFIIQVIS</sequence>